<comment type="caution">
    <text evidence="2">The sequence shown here is derived from an EMBL/GenBank/DDBJ whole genome shotgun (WGS) entry which is preliminary data.</text>
</comment>
<name>A0A1F6DIL6_9BACT</name>
<dbReference type="Proteomes" id="UP000176511">
    <property type="component" value="Unassembled WGS sequence"/>
</dbReference>
<evidence type="ECO:0000256" key="1">
    <source>
        <dbReference type="SAM" id="Phobius"/>
    </source>
</evidence>
<accession>A0A1F6DIL6</accession>
<dbReference type="STRING" id="1798491.A3C87_01495"/>
<dbReference type="PROSITE" id="PS51257">
    <property type="entry name" value="PROKAR_LIPOPROTEIN"/>
    <property type="match status" value="1"/>
</dbReference>
<proteinExistence type="predicted"/>
<sequence>MHKKIFIRSTYALVFLFACIGFITTAVFIAMQFGWLNVRGSIDARNTFFKDARAEVLAAAGTTDMDASSTFFDTEEWRTVAAGIEKDRDVIERIARETGVSARLIATVAIPEQLRFFTSNRESFKRYFEPFKLLGTLNQFSLGVTGMKEETAAHIEQYAHDTESPLFPGGKFITLLPKSTSQDRFARLTDEKDHYHQYLYTAAFIAEIQAQWKHEGHAGVLTPGIITTLFNLGFNSSKPNAEPKIGGAPITLDGNTHSYGEIGEQFYYSSELPFFK</sequence>
<dbReference type="AlphaFoldDB" id="A0A1F6DIL6"/>
<organism evidence="2 3">
    <name type="scientific">Candidatus Kaiserbacteria bacterium RIFCSPHIGHO2_02_FULL_49_34</name>
    <dbReference type="NCBI Taxonomy" id="1798491"/>
    <lineage>
        <taxon>Bacteria</taxon>
        <taxon>Candidatus Kaiseribacteriota</taxon>
    </lineage>
</organism>
<keyword evidence="1" id="KW-0472">Membrane</keyword>
<reference evidence="2 3" key="1">
    <citation type="journal article" date="2016" name="Nat. Commun.">
        <title>Thousands of microbial genomes shed light on interconnected biogeochemical processes in an aquifer system.</title>
        <authorList>
            <person name="Anantharaman K."/>
            <person name="Brown C.T."/>
            <person name="Hug L.A."/>
            <person name="Sharon I."/>
            <person name="Castelle C.J."/>
            <person name="Probst A.J."/>
            <person name="Thomas B.C."/>
            <person name="Singh A."/>
            <person name="Wilkins M.J."/>
            <person name="Karaoz U."/>
            <person name="Brodie E.L."/>
            <person name="Williams K.H."/>
            <person name="Hubbard S.S."/>
            <person name="Banfield J.F."/>
        </authorList>
    </citation>
    <scope>NUCLEOTIDE SEQUENCE [LARGE SCALE GENOMIC DNA]</scope>
</reference>
<dbReference type="EMBL" id="MFLE01000023">
    <property type="protein sequence ID" value="OGG61253.1"/>
    <property type="molecule type" value="Genomic_DNA"/>
</dbReference>
<feature type="transmembrane region" description="Helical" evidence="1">
    <location>
        <begin position="12"/>
        <end position="35"/>
    </location>
</feature>
<evidence type="ECO:0000313" key="3">
    <source>
        <dbReference type="Proteomes" id="UP000176511"/>
    </source>
</evidence>
<evidence type="ECO:0000313" key="2">
    <source>
        <dbReference type="EMBL" id="OGG61253.1"/>
    </source>
</evidence>
<protein>
    <submittedName>
        <fullName evidence="2">Uncharacterized protein</fullName>
    </submittedName>
</protein>
<keyword evidence="1" id="KW-1133">Transmembrane helix</keyword>
<keyword evidence="1" id="KW-0812">Transmembrane</keyword>
<gene>
    <name evidence="2" type="ORF">A3C87_01495</name>
</gene>